<keyword evidence="4" id="KW-1185">Reference proteome</keyword>
<reference evidence="3 4" key="1">
    <citation type="submission" date="2021-12" db="EMBL/GenBank/DDBJ databases">
        <title>Genome seq of P8.</title>
        <authorList>
            <person name="Seo T."/>
        </authorList>
    </citation>
    <scope>NUCLEOTIDE SEQUENCE [LARGE SCALE GENOMIC DNA]</scope>
    <source>
        <strain evidence="3 4">P8</strain>
    </source>
</reference>
<protein>
    <submittedName>
        <fullName evidence="3">Phage holin family protein</fullName>
    </submittedName>
</protein>
<dbReference type="EMBL" id="JAJTWU010000001">
    <property type="protein sequence ID" value="MCE4553107.1"/>
    <property type="molecule type" value="Genomic_DNA"/>
</dbReference>
<evidence type="ECO:0000256" key="2">
    <source>
        <dbReference type="SAM" id="Phobius"/>
    </source>
</evidence>
<evidence type="ECO:0000313" key="4">
    <source>
        <dbReference type="Proteomes" id="UP001200741"/>
    </source>
</evidence>
<dbReference type="RefSeq" id="WP_233369816.1">
    <property type="nucleotide sequence ID" value="NZ_JAJTWU010000001.1"/>
</dbReference>
<keyword evidence="2" id="KW-1133">Transmembrane helix</keyword>
<keyword evidence="2" id="KW-0472">Membrane</keyword>
<evidence type="ECO:0000313" key="3">
    <source>
        <dbReference type="EMBL" id="MCE4553107.1"/>
    </source>
</evidence>
<accession>A0ABS8XQC9</accession>
<dbReference type="InterPro" id="IPR009937">
    <property type="entry name" value="Phage_holin_3_6"/>
</dbReference>
<dbReference type="Pfam" id="PF07332">
    <property type="entry name" value="Phage_holin_3_6"/>
    <property type="match status" value="1"/>
</dbReference>
<sequence>MADAPSDPPPGTPGPGAGTAPASLLDQLLGLARELPGLVSDRVELLSLELQRAAQSLVQIVTLVVAIAILGVTVWLALWAGLVVALVHAGLPLAAALLAAIGINGLVIAVAVARVRSLLPRLALPATRRHLTLSPDPRPTSMETAADERSAVPAAGQPVTR</sequence>
<feature type="region of interest" description="Disordered" evidence="1">
    <location>
        <begin position="130"/>
        <end position="161"/>
    </location>
</feature>
<feature type="transmembrane region" description="Helical" evidence="2">
    <location>
        <begin position="60"/>
        <end position="87"/>
    </location>
</feature>
<comment type="caution">
    <text evidence="3">The sequence shown here is derived from an EMBL/GenBank/DDBJ whole genome shotgun (WGS) entry which is preliminary data.</text>
</comment>
<feature type="transmembrane region" description="Helical" evidence="2">
    <location>
        <begin position="93"/>
        <end position="113"/>
    </location>
</feature>
<proteinExistence type="predicted"/>
<gene>
    <name evidence="3" type="ORF">LXT13_01430</name>
</gene>
<evidence type="ECO:0000256" key="1">
    <source>
        <dbReference type="SAM" id="MobiDB-lite"/>
    </source>
</evidence>
<dbReference type="Proteomes" id="UP001200741">
    <property type="component" value="Unassembled WGS sequence"/>
</dbReference>
<name>A0ABS8XQC9_9BURK</name>
<organism evidence="3 4">
    <name type="scientific">Pelomonas cellulosilytica</name>
    <dbReference type="NCBI Taxonomy" id="2906762"/>
    <lineage>
        <taxon>Bacteria</taxon>
        <taxon>Pseudomonadati</taxon>
        <taxon>Pseudomonadota</taxon>
        <taxon>Betaproteobacteria</taxon>
        <taxon>Burkholderiales</taxon>
        <taxon>Sphaerotilaceae</taxon>
        <taxon>Roseateles</taxon>
    </lineage>
</organism>
<keyword evidence="2" id="KW-0812">Transmembrane</keyword>